<proteinExistence type="predicted"/>
<organism evidence="2 3">
    <name type="scientific">Fusarium tricinctum</name>
    <dbReference type="NCBI Taxonomy" id="61284"/>
    <lineage>
        <taxon>Eukaryota</taxon>
        <taxon>Fungi</taxon>
        <taxon>Dikarya</taxon>
        <taxon>Ascomycota</taxon>
        <taxon>Pezizomycotina</taxon>
        <taxon>Sordariomycetes</taxon>
        <taxon>Hypocreomycetidae</taxon>
        <taxon>Hypocreales</taxon>
        <taxon>Nectriaceae</taxon>
        <taxon>Fusarium</taxon>
        <taxon>Fusarium tricinctum species complex</taxon>
    </lineage>
</organism>
<evidence type="ECO:0000313" key="2">
    <source>
        <dbReference type="EMBL" id="KAH7257016.1"/>
    </source>
</evidence>
<dbReference type="EMBL" id="JAGPXF010000002">
    <property type="protein sequence ID" value="KAH7257016.1"/>
    <property type="molecule type" value="Genomic_DNA"/>
</dbReference>
<evidence type="ECO:0000313" key="3">
    <source>
        <dbReference type="Proteomes" id="UP000813427"/>
    </source>
</evidence>
<sequence>MIQPSPWPLPWPLPLPLLVAVEPFPKNNPVISSKQANPKGGLKENDTHAISLFSPGVVKKNINTTQGDSGERESKKKKTTAKRPALTFLFRFLLVCFAICHPDLFLW</sequence>
<dbReference type="Proteomes" id="UP000813427">
    <property type="component" value="Unassembled WGS sequence"/>
</dbReference>
<name>A0A8K0WFS4_9HYPO</name>
<dbReference type="AlphaFoldDB" id="A0A8K0WFS4"/>
<gene>
    <name evidence="2" type="ORF">BKA59DRAFT_95437</name>
</gene>
<accession>A0A8K0WFS4</accession>
<protein>
    <submittedName>
        <fullName evidence="2">Uncharacterized protein</fullName>
    </submittedName>
</protein>
<reference evidence="2" key="1">
    <citation type="journal article" date="2021" name="Nat. Commun.">
        <title>Genetic determinants of endophytism in the Arabidopsis root mycobiome.</title>
        <authorList>
            <person name="Mesny F."/>
            <person name="Miyauchi S."/>
            <person name="Thiergart T."/>
            <person name="Pickel B."/>
            <person name="Atanasova L."/>
            <person name="Karlsson M."/>
            <person name="Huettel B."/>
            <person name="Barry K.W."/>
            <person name="Haridas S."/>
            <person name="Chen C."/>
            <person name="Bauer D."/>
            <person name="Andreopoulos W."/>
            <person name="Pangilinan J."/>
            <person name="LaButti K."/>
            <person name="Riley R."/>
            <person name="Lipzen A."/>
            <person name="Clum A."/>
            <person name="Drula E."/>
            <person name="Henrissat B."/>
            <person name="Kohler A."/>
            <person name="Grigoriev I.V."/>
            <person name="Martin F.M."/>
            <person name="Hacquard S."/>
        </authorList>
    </citation>
    <scope>NUCLEOTIDE SEQUENCE</scope>
    <source>
        <strain evidence="2">MPI-SDFR-AT-0068</strain>
    </source>
</reference>
<keyword evidence="3" id="KW-1185">Reference proteome</keyword>
<evidence type="ECO:0000256" key="1">
    <source>
        <dbReference type="SAM" id="MobiDB-lite"/>
    </source>
</evidence>
<comment type="caution">
    <text evidence="2">The sequence shown here is derived from an EMBL/GenBank/DDBJ whole genome shotgun (WGS) entry which is preliminary data.</text>
</comment>
<feature type="region of interest" description="Disordered" evidence="1">
    <location>
        <begin position="60"/>
        <end position="81"/>
    </location>
</feature>